<organism evidence="2 3">
    <name type="scientific">Trifolium medium</name>
    <dbReference type="NCBI Taxonomy" id="97028"/>
    <lineage>
        <taxon>Eukaryota</taxon>
        <taxon>Viridiplantae</taxon>
        <taxon>Streptophyta</taxon>
        <taxon>Embryophyta</taxon>
        <taxon>Tracheophyta</taxon>
        <taxon>Spermatophyta</taxon>
        <taxon>Magnoliopsida</taxon>
        <taxon>eudicotyledons</taxon>
        <taxon>Gunneridae</taxon>
        <taxon>Pentapetalae</taxon>
        <taxon>rosids</taxon>
        <taxon>fabids</taxon>
        <taxon>Fabales</taxon>
        <taxon>Fabaceae</taxon>
        <taxon>Papilionoideae</taxon>
        <taxon>50 kb inversion clade</taxon>
        <taxon>NPAAA clade</taxon>
        <taxon>Hologalegina</taxon>
        <taxon>IRL clade</taxon>
        <taxon>Trifolieae</taxon>
        <taxon>Trifolium</taxon>
    </lineage>
</organism>
<reference evidence="2 3" key="1">
    <citation type="journal article" date="2018" name="Front. Plant Sci.">
        <title>Red Clover (Trifolium pratense) and Zigzag Clover (T. medium) - A Picture of Genomic Similarities and Differences.</title>
        <authorList>
            <person name="Dluhosova J."/>
            <person name="Istvanek J."/>
            <person name="Nedelnik J."/>
            <person name="Repkova J."/>
        </authorList>
    </citation>
    <scope>NUCLEOTIDE SEQUENCE [LARGE SCALE GENOMIC DNA]</scope>
    <source>
        <strain evidence="3">cv. 10/8</strain>
        <tissue evidence="2">Leaf</tissue>
    </source>
</reference>
<accession>A0A392S7L6</accession>
<name>A0A392S7L6_9FABA</name>
<protein>
    <submittedName>
        <fullName evidence="2">Uncharacterized protein</fullName>
    </submittedName>
</protein>
<dbReference type="AlphaFoldDB" id="A0A392S7L6"/>
<proteinExistence type="predicted"/>
<dbReference type="Proteomes" id="UP000265520">
    <property type="component" value="Unassembled WGS sequence"/>
</dbReference>
<evidence type="ECO:0000256" key="1">
    <source>
        <dbReference type="SAM" id="MobiDB-lite"/>
    </source>
</evidence>
<dbReference type="EMBL" id="LXQA010330534">
    <property type="protein sequence ID" value="MCI44432.1"/>
    <property type="molecule type" value="Genomic_DNA"/>
</dbReference>
<comment type="caution">
    <text evidence="2">The sequence shown here is derived from an EMBL/GenBank/DDBJ whole genome shotgun (WGS) entry which is preliminary data.</text>
</comment>
<evidence type="ECO:0000313" key="3">
    <source>
        <dbReference type="Proteomes" id="UP000265520"/>
    </source>
</evidence>
<evidence type="ECO:0000313" key="2">
    <source>
        <dbReference type="EMBL" id="MCI44432.1"/>
    </source>
</evidence>
<feature type="region of interest" description="Disordered" evidence="1">
    <location>
        <begin position="33"/>
        <end position="55"/>
    </location>
</feature>
<feature type="non-terminal residue" evidence="2">
    <location>
        <position position="1"/>
    </location>
</feature>
<keyword evidence="3" id="KW-1185">Reference proteome</keyword>
<sequence>THKLETSFLPVHIIALSFDLQLGSDQSSKISMPSMPYVPAPPKDGKTCHIPSEMV</sequence>